<evidence type="ECO:0000313" key="4">
    <source>
        <dbReference type="Proteomes" id="UP000199258"/>
    </source>
</evidence>
<dbReference type="STRING" id="335973.SAMN04488693_10237"/>
<dbReference type="Pfam" id="PF13622">
    <property type="entry name" value="4HBT_3"/>
    <property type="match status" value="1"/>
</dbReference>
<dbReference type="Pfam" id="PF20789">
    <property type="entry name" value="4HBT_3C"/>
    <property type="match status" value="1"/>
</dbReference>
<dbReference type="OrthoDB" id="1413770at2"/>
<accession>A0A1G8EAI3</accession>
<evidence type="ECO:0000259" key="2">
    <source>
        <dbReference type="Pfam" id="PF20789"/>
    </source>
</evidence>
<dbReference type="AlphaFoldDB" id="A0A1G8EAI3"/>
<name>A0A1G8EAI3_9MICC</name>
<dbReference type="Gene3D" id="2.40.160.210">
    <property type="entry name" value="Acyl-CoA thioesterase, double hotdog domain"/>
    <property type="match status" value="1"/>
</dbReference>
<dbReference type="EMBL" id="FNDT01000002">
    <property type="protein sequence ID" value="SDH66915.1"/>
    <property type="molecule type" value="Genomic_DNA"/>
</dbReference>
<sequence>MADSYYRPAGVGQFEATIHAQGAWNAHEQHMAPASGLLAHCLEQFQPRAELQMARISYEILGLIPLDTVEVTTRMVRPGRTIELLEAEMNHGGRTAIRARAWRLAASDTSSVAALEDEPMPGPQEGEEHDAVAEWPGGYIQSLDVRKLDGHRAGRGRVWLRTPLPLVEGEQPSDAARLIGLIDTANGIATRVPPGAGSWAFPNVDLQVHLHRRPEGEWLGLDTRVSFGRDGVGLTSSVLHDLDGPFGRSEQILTLRKLP</sequence>
<dbReference type="InterPro" id="IPR049450">
    <property type="entry name" value="ACOT8-like_C"/>
</dbReference>
<gene>
    <name evidence="3" type="ORF">SAMN04488693_10237</name>
</gene>
<keyword evidence="4" id="KW-1185">Reference proteome</keyword>
<dbReference type="InterPro" id="IPR042171">
    <property type="entry name" value="Acyl-CoA_hotdog"/>
</dbReference>
<protein>
    <submittedName>
        <fullName evidence="3">Thioesterase-like superfamily protein</fullName>
    </submittedName>
</protein>
<reference evidence="3 4" key="1">
    <citation type="submission" date="2016-10" db="EMBL/GenBank/DDBJ databases">
        <authorList>
            <person name="de Groot N.N."/>
        </authorList>
    </citation>
    <scope>NUCLEOTIDE SEQUENCE [LARGE SCALE GENOMIC DNA]</scope>
    <source>
        <strain evidence="3 4">NP_1H</strain>
    </source>
</reference>
<dbReference type="InterPro" id="IPR029069">
    <property type="entry name" value="HotDog_dom_sf"/>
</dbReference>
<proteinExistence type="predicted"/>
<feature type="domain" description="Acyl-CoA thioesterase-like N-terminal HotDog" evidence="1">
    <location>
        <begin position="22"/>
        <end position="103"/>
    </location>
</feature>
<organism evidence="3 4">
    <name type="scientific">Arthrobacter subterraneus</name>
    <dbReference type="NCBI Taxonomy" id="335973"/>
    <lineage>
        <taxon>Bacteria</taxon>
        <taxon>Bacillati</taxon>
        <taxon>Actinomycetota</taxon>
        <taxon>Actinomycetes</taxon>
        <taxon>Micrococcales</taxon>
        <taxon>Micrococcaceae</taxon>
        <taxon>Arthrobacter</taxon>
    </lineage>
</organism>
<evidence type="ECO:0000313" key="3">
    <source>
        <dbReference type="EMBL" id="SDH66915.1"/>
    </source>
</evidence>
<dbReference type="RefSeq" id="WP_090584823.1">
    <property type="nucleotide sequence ID" value="NZ_FNDT01000002.1"/>
</dbReference>
<feature type="domain" description="Acyl-CoA thioesterase-like C-terminal" evidence="2">
    <location>
        <begin position="123"/>
        <end position="253"/>
    </location>
</feature>
<dbReference type="InterPro" id="IPR049449">
    <property type="entry name" value="TesB_ACOT8-like_N"/>
</dbReference>
<evidence type="ECO:0000259" key="1">
    <source>
        <dbReference type="Pfam" id="PF13622"/>
    </source>
</evidence>
<dbReference type="Proteomes" id="UP000199258">
    <property type="component" value="Unassembled WGS sequence"/>
</dbReference>
<dbReference type="SUPFAM" id="SSF54637">
    <property type="entry name" value="Thioesterase/thiol ester dehydrase-isomerase"/>
    <property type="match status" value="1"/>
</dbReference>